<organism evidence="2 9">
    <name type="scientific">Rotaria socialis</name>
    <dbReference type="NCBI Taxonomy" id="392032"/>
    <lineage>
        <taxon>Eukaryota</taxon>
        <taxon>Metazoa</taxon>
        <taxon>Spiralia</taxon>
        <taxon>Gnathifera</taxon>
        <taxon>Rotifera</taxon>
        <taxon>Eurotatoria</taxon>
        <taxon>Bdelloidea</taxon>
        <taxon>Philodinida</taxon>
        <taxon>Philodinidae</taxon>
        <taxon>Rotaria</taxon>
    </lineage>
</organism>
<evidence type="ECO:0000313" key="9">
    <source>
        <dbReference type="Proteomes" id="UP000663833"/>
    </source>
</evidence>
<evidence type="ECO:0000313" key="4">
    <source>
        <dbReference type="EMBL" id="CAF3534809.1"/>
    </source>
</evidence>
<evidence type="ECO:0000313" key="2">
    <source>
        <dbReference type="EMBL" id="CAF3377083.1"/>
    </source>
</evidence>
<reference evidence="2" key="1">
    <citation type="submission" date="2021-02" db="EMBL/GenBank/DDBJ databases">
        <authorList>
            <person name="Nowell W R."/>
        </authorList>
    </citation>
    <scope>NUCLEOTIDE SEQUENCE</scope>
</reference>
<evidence type="ECO:0000313" key="5">
    <source>
        <dbReference type="EMBL" id="CAF4090090.1"/>
    </source>
</evidence>
<dbReference type="Proteomes" id="UP000663851">
    <property type="component" value="Unassembled WGS sequence"/>
</dbReference>
<accession>A0A817Y7P7</accession>
<dbReference type="Proteomes" id="UP000663833">
    <property type="component" value="Unassembled WGS sequence"/>
</dbReference>
<evidence type="ECO:0000313" key="10">
    <source>
        <dbReference type="Proteomes" id="UP000663873"/>
    </source>
</evidence>
<dbReference type="EMBL" id="CAJNYV010000277">
    <property type="protein sequence ID" value="CAF3354335.1"/>
    <property type="molecule type" value="Genomic_DNA"/>
</dbReference>
<evidence type="ECO:0000313" key="1">
    <source>
        <dbReference type="EMBL" id="CAF3354335.1"/>
    </source>
</evidence>
<gene>
    <name evidence="4" type="ORF">GRG538_LOCUS19458</name>
    <name evidence="5" type="ORF">HFQ381_LOCUS280</name>
    <name evidence="1" type="ORF">KIK155_LOCUS3903</name>
    <name evidence="2" type="ORF">LUA448_LOCUS15411</name>
    <name evidence="7" type="ORF">QYT958_LOCUS210</name>
    <name evidence="3" type="ORF">TIS948_LOCUS30998</name>
    <name evidence="8" type="ORF">TOA249_LOCUS234</name>
    <name evidence="6" type="ORF">UJA718_LOCUS12852</name>
</gene>
<dbReference type="Proteomes" id="UP000663838">
    <property type="component" value="Unassembled WGS sequence"/>
</dbReference>
<dbReference type="EMBL" id="CAJNYD010001875">
    <property type="protein sequence ID" value="CAF3377083.1"/>
    <property type="molecule type" value="Genomic_DNA"/>
</dbReference>
<dbReference type="Proteomes" id="UP000663873">
    <property type="component" value="Unassembled WGS sequence"/>
</dbReference>
<dbReference type="Proteomes" id="UP000663848">
    <property type="component" value="Unassembled WGS sequence"/>
</dbReference>
<dbReference type="AlphaFoldDB" id="A0A817Y7P7"/>
<name>A0A817Y7P7_9BILA</name>
<evidence type="ECO:0000313" key="8">
    <source>
        <dbReference type="EMBL" id="CAF4462404.1"/>
    </source>
</evidence>
<dbReference type="Proteomes" id="UP000663825">
    <property type="component" value="Unassembled WGS sequence"/>
</dbReference>
<comment type="caution">
    <text evidence="2">The sequence shown here is derived from an EMBL/GenBank/DDBJ whole genome shotgun (WGS) entry which is preliminary data.</text>
</comment>
<evidence type="ECO:0000313" key="3">
    <source>
        <dbReference type="EMBL" id="CAF3438714.1"/>
    </source>
</evidence>
<protein>
    <submittedName>
        <fullName evidence="2">Uncharacterized protein</fullName>
    </submittedName>
</protein>
<dbReference type="EMBL" id="CAJOBR010000008">
    <property type="protein sequence ID" value="CAF4444943.1"/>
    <property type="molecule type" value="Genomic_DNA"/>
</dbReference>
<keyword evidence="10" id="KW-1185">Reference proteome</keyword>
<dbReference type="Proteomes" id="UP000663865">
    <property type="component" value="Unassembled WGS sequence"/>
</dbReference>
<dbReference type="EMBL" id="CAJOBP010001695">
    <property type="protein sequence ID" value="CAF4304458.1"/>
    <property type="molecule type" value="Genomic_DNA"/>
</dbReference>
<dbReference type="EMBL" id="CAJNXB010005667">
    <property type="protein sequence ID" value="CAF3438714.1"/>
    <property type="molecule type" value="Genomic_DNA"/>
</dbReference>
<sequence length="239" mass="28201">MSIKSTVRKLPTLSSVHMPISYRRYQNRAAAVYDMSINCHDIDTVCHIHRLSETIILQDWKGNIDYLKSKLNLNNRNDIKNRFLKTMKDIEENNIQPTLAAIVHYIPFIYIEQAIAEQDIKNALKRFLREFNSKRKPEKVSKTDNIIQQQLNDGQPILTSFEQYLLVEHFIKSVSIRKFRRLIDIEKCLLEFIQLIIKTNYSSLNNISYLNKAWLKIFLQSAYPRLQSDALSWLNINQL</sequence>
<dbReference type="OrthoDB" id="10016059at2759"/>
<evidence type="ECO:0000313" key="6">
    <source>
        <dbReference type="EMBL" id="CAF4304458.1"/>
    </source>
</evidence>
<evidence type="ECO:0000313" key="7">
    <source>
        <dbReference type="EMBL" id="CAF4444943.1"/>
    </source>
</evidence>
<dbReference type="EMBL" id="CAJOBS010000005">
    <property type="protein sequence ID" value="CAF4462404.1"/>
    <property type="molecule type" value="Genomic_DNA"/>
</dbReference>
<dbReference type="EMBL" id="CAJOBO010000006">
    <property type="protein sequence ID" value="CAF4090090.1"/>
    <property type="molecule type" value="Genomic_DNA"/>
</dbReference>
<dbReference type="EMBL" id="CAJNYT010003179">
    <property type="protein sequence ID" value="CAF3534809.1"/>
    <property type="molecule type" value="Genomic_DNA"/>
</dbReference>
<dbReference type="Proteomes" id="UP000663872">
    <property type="component" value="Unassembled WGS sequence"/>
</dbReference>
<proteinExistence type="predicted"/>